<dbReference type="AlphaFoldDB" id="A0AAN5C7N3"/>
<dbReference type="GO" id="GO:0042393">
    <property type="term" value="F:histone binding"/>
    <property type="evidence" value="ECO:0007669"/>
    <property type="project" value="TreeGrafter"/>
</dbReference>
<gene>
    <name evidence="3" type="ORF">PMAYCL1PPCAC_01701</name>
</gene>
<sequence>ADWQADMVCEMFDILDQCQTVLKAARIIKVLPGGFLQLGPEGPDIVTDSIHVHKSSPILFPVGYAKEHSITLQGPKGEYDEALDWESFLRRRHYKVAPYHFFHEARESDVPYKVGMHLEAIDQNGKFLRPSTVKAIKGRLLLIGFDGWEEKYDHLYDYRSDQLFPCGWGEMVGHALQPPVPSTPSDSE</sequence>
<feature type="repeat" description="MBT" evidence="2">
    <location>
        <begin position="83"/>
        <end position="179"/>
    </location>
</feature>
<protein>
    <submittedName>
        <fullName evidence="3">Uncharacterized protein</fullName>
    </submittedName>
</protein>
<evidence type="ECO:0000313" key="3">
    <source>
        <dbReference type="EMBL" id="GMR31506.1"/>
    </source>
</evidence>
<feature type="non-terminal residue" evidence="3">
    <location>
        <position position="1"/>
    </location>
</feature>
<dbReference type="Proteomes" id="UP001328107">
    <property type="component" value="Unassembled WGS sequence"/>
</dbReference>
<proteinExistence type="predicted"/>
<evidence type="ECO:0000256" key="1">
    <source>
        <dbReference type="ARBA" id="ARBA00022737"/>
    </source>
</evidence>
<keyword evidence="4" id="KW-1185">Reference proteome</keyword>
<keyword evidence="1" id="KW-0677">Repeat</keyword>
<dbReference type="GO" id="GO:0045892">
    <property type="term" value="P:negative regulation of DNA-templated transcription"/>
    <property type="evidence" value="ECO:0007669"/>
    <property type="project" value="TreeGrafter"/>
</dbReference>
<dbReference type="InterPro" id="IPR004092">
    <property type="entry name" value="Mbt"/>
</dbReference>
<name>A0AAN5C7N3_9BILA</name>
<dbReference type="EMBL" id="BTRK01000001">
    <property type="protein sequence ID" value="GMR31506.1"/>
    <property type="molecule type" value="Genomic_DNA"/>
</dbReference>
<dbReference type="Pfam" id="PF02820">
    <property type="entry name" value="MBT"/>
    <property type="match status" value="2"/>
</dbReference>
<feature type="non-terminal residue" evidence="3">
    <location>
        <position position="188"/>
    </location>
</feature>
<organism evidence="3 4">
    <name type="scientific">Pristionchus mayeri</name>
    <dbReference type="NCBI Taxonomy" id="1317129"/>
    <lineage>
        <taxon>Eukaryota</taxon>
        <taxon>Metazoa</taxon>
        <taxon>Ecdysozoa</taxon>
        <taxon>Nematoda</taxon>
        <taxon>Chromadorea</taxon>
        <taxon>Rhabditida</taxon>
        <taxon>Rhabditina</taxon>
        <taxon>Diplogasteromorpha</taxon>
        <taxon>Diplogasteroidea</taxon>
        <taxon>Neodiplogasteridae</taxon>
        <taxon>Pristionchus</taxon>
    </lineage>
</organism>
<dbReference type="GO" id="GO:0005634">
    <property type="term" value="C:nucleus"/>
    <property type="evidence" value="ECO:0007669"/>
    <property type="project" value="InterPro"/>
</dbReference>
<reference evidence="4" key="1">
    <citation type="submission" date="2022-10" db="EMBL/GenBank/DDBJ databases">
        <title>Genome assembly of Pristionchus species.</title>
        <authorList>
            <person name="Yoshida K."/>
            <person name="Sommer R.J."/>
        </authorList>
    </citation>
    <scope>NUCLEOTIDE SEQUENCE [LARGE SCALE GENOMIC DNA]</scope>
    <source>
        <strain evidence="4">RS5460</strain>
    </source>
</reference>
<dbReference type="SMART" id="SM00561">
    <property type="entry name" value="MBT"/>
    <property type="match status" value="1"/>
</dbReference>
<dbReference type="InterPro" id="IPR050548">
    <property type="entry name" value="PcG_chromatin_remod_factors"/>
</dbReference>
<dbReference type="SUPFAM" id="SSF63748">
    <property type="entry name" value="Tudor/PWWP/MBT"/>
    <property type="match status" value="2"/>
</dbReference>
<comment type="caution">
    <text evidence="3">The sequence shown here is derived from an EMBL/GenBank/DDBJ whole genome shotgun (WGS) entry which is preliminary data.</text>
</comment>
<dbReference type="GO" id="GO:0003682">
    <property type="term" value="F:chromatin binding"/>
    <property type="evidence" value="ECO:0007669"/>
    <property type="project" value="TreeGrafter"/>
</dbReference>
<evidence type="ECO:0000256" key="2">
    <source>
        <dbReference type="PROSITE-ProRule" id="PRU00459"/>
    </source>
</evidence>
<accession>A0AAN5C7N3</accession>
<dbReference type="PANTHER" id="PTHR12247">
    <property type="entry name" value="POLYCOMB GROUP PROTEIN"/>
    <property type="match status" value="1"/>
</dbReference>
<dbReference type="PANTHER" id="PTHR12247:SF131">
    <property type="entry name" value="LD05287P"/>
    <property type="match status" value="1"/>
</dbReference>
<dbReference type="Gene3D" id="2.30.30.140">
    <property type="match status" value="2"/>
</dbReference>
<dbReference type="PROSITE" id="PS51079">
    <property type="entry name" value="MBT"/>
    <property type="match status" value="1"/>
</dbReference>
<evidence type="ECO:0000313" key="4">
    <source>
        <dbReference type="Proteomes" id="UP001328107"/>
    </source>
</evidence>